<gene>
    <name evidence="1" type="ORF">IDJ77_09570</name>
</gene>
<dbReference type="Proteomes" id="UP000606600">
    <property type="component" value="Unassembled WGS sequence"/>
</dbReference>
<dbReference type="EMBL" id="JACWMY010000004">
    <property type="protein sequence ID" value="MBD1364056.1"/>
    <property type="molecule type" value="Genomic_DNA"/>
</dbReference>
<accession>A0ABR7WPD3</accession>
<proteinExistence type="predicted"/>
<evidence type="ECO:0000313" key="1">
    <source>
        <dbReference type="EMBL" id="MBD1364056.1"/>
    </source>
</evidence>
<reference evidence="1 2" key="1">
    <citation type="submission" date="2020-09" db="EMBL/GenBank/DDBJ databases">
        <title>Novel species of Mucilaginibacter isolated from a glacier on the Tibetan Plateau.</title>
        <authorList>
            <person name="Liu Q."/>
            <person name="Xin Y.-H."/>
        </authorList>
    </citation>
    <scope>NUCLEOTIDE SEQUENCE [LARGE SCALE GENOMIC DNA]</scope>
    <source>
        <strain evidence="1 2">ZT4R22</strain>
    </source>
</reference>
<dbReference type="RefSeq" id="WP_191188719.1">
    <property type="nucleotide sequence ID" value="NZ_JACWMY010000004.1"/>
</dbReference>
<comment type="caution">
    <text evidence="1">The sequence shown here is derived from an EMBL/GenBank/DDBJ whole genome shotgun (WGS) entry which is preliminary data.</text>
</comment>
<name>A0ABR7WPD3_9SPHI</name>
<sequence length="192" mass="22198">MEEERAERNFQCLHTNRYSAKERRSFFPFANAGKIKLISFEYTEPHDPIIYGSEGKIISGSQVDSDTVAVIAALAPNRFAVNYRKIKEEKTLSGGGIDSLTDILYNVGYTPVKGTFYRIEKEMSCYEPRNAILFLDSAGNITQYIKFCFQCWKYYYSSSKTKPVEYCEQKYDMLRTFFIKRGVKYGAETTED</sequence>
<keyword evidence="2" id="KW-1185">Reference proteome</keyword>
<protein>
    <submittedName>
        <fullName evidence="1">Uncharacterized protein</fullName>
    </submittedName>
</protein>
<organism evidence="1 2">
    <name type="scientific">Mucilaginibacter pankratovii</name>
    <dbReference type="NCBI Taxonomy" id="2772110"/>
    <lineage>
        <taxon>Bacteria</taxon>
        <taxon>Pseudomonadati</taxon>
        <taxon>Bacteroidota</taxon>
        <taxon>Sphingobacteriia</taxon>
        <taxon>Sphingobacteriales</taxon>
        <taxon>Sphingobacteriaceae</taxon>
        <taxon>Mucilaginibacter</taxon>
    </lineage>
</organism>
<evidence type="ECO:0000313" key="2">
    <source>
        <dbReference type="Proteomes" id="UP000606600"/>
    </source>
</evidence>